<dbReference type="InterPro" id="IPR052162">
    <property type="entry name" value="Sensor_kinase/Photoreceptor"/>
</dbReference>
<keyword evidence="10" id="KW-1185">Reference proteome</keyword>
<dbReference type="PROSITE" id="PS50109">
    <property type="entry name" value="HIS_KIN"/>
    <property type="match status" value="1"/>
</dbReference>
<dbReference type="InterPro" id="IPR036097">
    <property type="entry name" value="HisK_dim/P_sf"/>
</dbReference>
<dbReference type="SUPFAM" id="SSF55874">
    <property type="entry name" value="ATPase domain of HSP90 chaperone/DNA topoisomerase II/histidine kinase"/>
    <property type="match status" value="1"/>
</dbReference>
<keyword evidence="7" id="KW-0472">Membrane</keyword>
<comment type="caution">
    <text evidence="9">The sequence shown here is derived from an EMBL/GenBank/DDBJ whole genome shotgun (WGS) entry which is preliminary data.</text>
</comment>
<comment type="catalytic activity">
    <reaction evidence="1">
        <text>ATP + protein L-histidine = ADP + protein N-phospho-L-histidine.</text>
        <dbReference type="EC" id="2.7.13.3"/>
    </reaction>
</comment>
<feature type="domain" description="Histidine kinase" evidence="8">
    <location>
        <begin position="174"/>
        <end position="386"/>
    </location>
</feature>
<dbReference type="Proteomes" id="UP000011657">
    <property type="component" value="Unassembled WGS sequence"/>
</dbReference>
<dbReference type="GO" id="GO:0000155">
    <property type="term" value="F:phosphorelay sensor kinase activity"/>
    <property type="evidence" value="ECO:0007669"/>
    <property type="project" value="InterPro"/>
</dbReference>
<dbReference type="InterPro" id="IPR036890">
    <property type="entry name" value="HATPase_C_sf"/>
</dbReference>
<evidence type="ECO:0000256" key="6">
    <source>
        <dbReference type="SAM" id="Coils"/>
    </source>
</evidence>
<dbReference type="SMART" id="SM00387">
    <property type="entry name" value="HATPase_c"/>
    <property type="match status" value="1"/>
</dbReference>
<dbReference type="eggNOG" id="arCOG02358">
    <property type="taxonomic scope" value="Archaea"/>
</dbReference>
<dbReference type="CDD" id="cd00082">
    <property type="entry name" value="HisKA"/>
    <property type="match status" value="1"/>
</dbReference>
<evidence type="ECO:0000256" key="7">
    <source>
        <dbReference type="SAM" id="Phobius"/>
    </source>
</evidence>
<feature type="coiled-coil region" evidence="6">
    <location>
        <begin position="137"/>
        <end position="174"/>
    </location>
</feature>
<evidence type="ECO:0000256" key="4">
    <source>
        <dbReference type="ARBA" id="ARBA00022679"/>
    </source>
</evidence>
<feature type="transmembrane region" description="Helical" evidence="7">
    <location>
        <begin position="78"/>
        <end position="99"/>
    </location>
</feature>
<reference evidence="9 10" key="1">
    <citation type="journal article" date="2014" name="PLoS Genet.">
        <title>Phylogenetically driven sequencing of extremely halophilic archaea reveals strategies for static and dynamic osmo-response.</title>
        <authorList>
            <person name="Becker E.A."/>
            <person name="Seitzer P.M."/>
            <person name="Tritt A."/>
            <person name="Larsen D."/>
            <person name="Krusor M."/>
            <person name="Yao A.I."/>
            <person name="Wu D."/>
            <person name="Madern D."/>
            <person name="Eisen J.A."/>
            <person name="Darling A.E."/>
            <person name="Facciotti M.T."/>
        </authorList>
    </citation>
    <scope>NUCLEOTIDE SEQUENCE [LARGE SCALE GENOMIC DNA]</scope>
    <source>
        <strain evidence="9 10">JCM 13891</strain>
    </source>
</reference>
<dbReference type="EC" id="2.7.13.3" evidence="2"/>
<dbReference type="InterPro" id="IPR004358">
    <property type="entry name" value="Sig_transdc_His_kin-like_C"/>
</dbReference>
<feature type="transmembrane region" description="Helical" evidence="7">
    <location>
        <begin position="111"/>
        <end position="133"/>
    </location>
</feature>
<accession>M0CCK4</accession>
<dbReference type="Pfam" id="PF16926">
    <property type="entry name" value="HisKA_4TM"/>
    <property type="match status" value="1"/>
</dbReference>
<dbReference type="EMBL" id="AOIS01000029">
    <property type="protein sequence ID" value="ELZ19624.1"/>
    <property type="molecule type" value="Genomic_DNA"/>
</dbReference>
<evidence type="ECO:0000313" key="10">
    <source>
        <dbReference type="Proteomes" id="UP000011657"/>
    </source>
</evidence>
<keyword evidence="5 9" id="KW-0418">Kinase</keyword>
<name>M0CCK4_9EURY</name>
<dbReference type="InterPro" id="IPR003594">
    <property type="entry name" value="HATPase_dom"/>
</dbReference>
<evidence type="ECO:0000259" key="8">
    <source>
        <dbReference type="PROSITE" id="PS50109"/>
    </source>
</evidence>
<evidence type="ECO:0000313" key="9">
    <source>
        <dbReference type="EMBL" id="ELZ19624.1"/>
    </source>
</evidence>
<dbReference type="FunFam" id="3.30.565.10:FF:000006">
    <property type="entry name" value="Sensor histidine kinase WalK"/>
    <property type="match status" value="1"/>
</dbReference>
<dbReference type="Gene3D" id="3.30.565.10">
    <property type="entry name" value="Histidine kinase-like ATPase, C-terminal domain"/>
    <property type="match status" value="1"/>
</dbReference>
<feature type="transmembrane region" description="Helical" evidence="7">
    <location>
        <begin position="12"/>
        <end position="33"/>
    </location>
</feature>
<gene>
    <name evidence="9" type="ORF">C477_08138</name>
</gene>
<dbReference type="SUPFAM" id="SSF47384">
    <property type="entry name" value="Homodimeric domain of signal transducing histidine kinase"/>
    <property type="match status" value="1"/>
</dbReference>
<organism evidence="9 10">
    <name type="scientific">Haloterrigena salina JCM 13891</name>
    <dbReference type="NCBI Taxonomy" id="1227488"/>
    <lineage>
        <taxon>Archaea</taxon>
        <taxon>Methanobacteriati</taxon>
        <taxon>Methanobacteriota</taxon>
        <taxon>Stenosarchaea group</taxon>
        <taxon>Halobacteria</taxon>
        <taxon>Halobacteriales</taxon>
        <taxon>Natrialbaceae</taxon>
        <taxon>Haloterrigena</taxon>
    </lineage>
</organism>
<dbReference type="Pfam" id="PF02518">
    <property type="entry name" value="HATPase_c"/>
    <property type="match status" value="1"/>
</dbReference>
<dbReference type="PANTHER" id="PTHR43304:SF1">
    <property type="entry name" value="PAC DOMAIN-CONTAINING PROTEIN"/>
    <property type="match status" value="1"/>
</dbReference>
<dbReference type="Pfam" id="PF00512">
    <property type="entry name" value="HisKA"/>
    <property type="match status" value="1"/>
</dbReference>
<dbReference type="PANTHER" id="PTHR43304">
    <property type="entry name" value="PHYTOCHROME-LIKE PROTEIN CPH1"/>
    <property type="match status" value="1"/>
</dbReference>
<dbReference type="AlphaFoldDB" id="M0CCK4"/>
<keyword evidence="6" id="KW-0175">Coiled coil</keyword>
<dbReference type="PRINTS" id="PR00344">
    <property type="entry name" value="BCTRLSENSOR"/>
</dbReference>
<evidence type="ECO:0000256" key="2">
    <source>
        <dbReference type="ARBA" id="ARBA00012438"/>
    </source>
</evidence>
<dbReference type="PATRIC" id="fig|1227488.3.peg.1604"/>
<dbReference type="InterPro" id="IPR005467">
    <property type="entry name" value="His_kinase_dom"/>
</dbReference>
<dbReference type="InterPro" id="IPR003661">
    <property type="entry name" value="HisK_dim/P_dom"/>
</dbReference>
<dbReference type="STRING" id="1227488.C477_08138"/>
<evidence type="ECO:0000256" key="3">
    <source>
        <dbReference type="ARBA" id="ARBA00022553"/>
    </source>
</evidence>
<keyword evidence="3" id="KW-0597">Phosphoprotein</keyword>
<dbReference type="InterPro" id="IPR031623">
    <property type="entry name" value="HisKA_4TM"/>
</dbReference>
<dbReference type="Gene3D" id="1.10.287.130">
    <property type="match status" value="1"/>
</dbReference>
<proteinExistence type="predicted"/>
<feature type="transmembrane region" description="Helical" evidence="7">
    <location>
        <begin position="45"/>
        <end position="66"/>
    </location>
</feature>
<keyword evidence="7" id="KW-0812">Transmembrane</keyword>
<dbReference type="OrthoDB" id="106630at2157"/>
<evidence type="ECO:0000256" key="5">
    <source>
        <dbReference type="ARBA" id="ARBA00022777"/>
    </source>
</evidence>
<keyword evidence="4" id="KW-0808">Transferase</keyword>
<sequence>MDRGEQQTATVGGRPLIASLGALYIVLAVGWSVGQLNVGKPASNVTLVAAFIGVPGLVLLYGGYRLPRTDIRPRFYPVVARWCLGGLLLLLGMLALYQLEPAKGVNDPSQAALVLSAFGIAAGFGVGVYDALAKTQALEVQRRNRELQEVKRRLEATNEELEASNERLEQFAYAASHDLQEPLRMITSYLSLVERRYGDDLDDDGEEFIEYAVDGAERMREMIDGLLEYSRVETQGDPFEPVDLESVFADVRRDLELQLAEHDATVEIGPLPRVKGDGHQLRQLFQNLLSNAVEYSDEPPRIRVTAERNGSRWTVSVADDGIGIDPDDQERIFRVFQRLHGRDEYDGTGLGLALCQRIVERHDGDIWVDSEPGKGSTFSVTLPAVADRDE</sequence>
<keyword evidence="7" id="KW-1133">Transmembrane helix</keyword>
<evidence type="ECO:0000256" key="1">
    <source>
        <dbReference type="ARBA" id="ARBA00000085"/>
    </source>
</evidence>
<protein>
    <recommendedName>
        <fullName evidence="2">histidine kinase</fullName>
        <ecNumber evidence="2">2.7.13.3</ecNumber>
    </recommendedName>
</protein>
<dbReference type="RefSeq" id="WP_008893944.1">
    <property type="nucleotide sequence ID" value="NZ_AOIS01000029.1"/>
</dbReference>
<dbReference type="SMART" id="SM00388">
    <property type="entry name" value="HisKA"/>
    <property type="match status" value="1"/>
</dbReference>